<dbReference type="AlphaFoldDB" id="A0A9X0D6G5"/>
<evidence type="ECO:0000313" key="2">
    <source>
        <dbReference type="EMBL" id="KAJ7389187.1"/>
    </source>
</evidence>
<keyword evidence="4" id="KW-1185">Reference proteome</keyword>
<reference evidence="2" key="1">
    <citation type="submission" date="2023-01" db="EMBL/GenBank/DDBJ databases">
        <title>Genome assembly of the deep-sea coral Lophelia pertusa.</title>
        <authorList>
            <person name="Herrera S."/>
            <person name="Cordes E."/>
        </authorList>
    </citation>
    <scope>NUCLEOTIDE SEQUENCE</scope>
    <source>
        <strain evidence="2">USNM1676648</strain>
        <tissue evidence="2">Polyp</tissue>
    </source>
</reference>
<dbReference type="OrthoDB" id="5960003at2759"/>
<name>A0A9X0D6G5_9CNID</name>
<dbReference type="Proteomes" id="UP001163046">
    <property type="component" value="Unassembled WGS sequence"/>
</dbReference>
<dbReference type="EMBL" id="MU825438">
    <property type="protein sequence ID" value="KAJ7389187.1"/>
    <property type="molecule type" value="Genomic_DNA"/>
</dbReference>
<gene>
    <name evidence="2" type="ORF">OS493_032991</name>
    <name evidence="3" type="ORF">OS493_032993</name>
</gene>
<accession>A0A9X0D6G5</accession>
<organism evidence="2 4">
    <name type="scientific">Desmophyllum pertusum</name>
    <dbReference type="NCBI Taxonomy" id="174260"/>
    <lineage>
        <taxon>Eukaryota</taxon>
        <taxon>Metazoa</taxon>
        <taxon>Cnidaria</taxon>
        <taxon>Anthozoa</taxon>
        <taxon>Hexacorallia</taxon>
        <taxon>Scleractinia</taxon>
        <taxon>Caryophylliina</taxon>
        <taxon>Caryophylliidae</taxon>
        <taxon>Desmophyllum</taxon>
    </lineage>
</organism>
<sequence>MYKLVAFALLVSCLVATSLPCGQDWTSLASCLQMGTTGTSSDDILQFIRRQGYMIVPQSNPPTQEQDTKKQSKRSVYTGKCPYQIEVKDFVDTVPRFLNDATCNGCDVRCKPVSYTHQLLRKKCGNYWLWEEQEVRVAYVLEQ</sequence>
<comment type="caution">
    <text evidence="2">The sequence shown here is derived from an EMBL/GenBank/DDBJ whole genome shotgun (WGS) entry which is preliminary data.</text>
</comment>
<feature type="signal peptide" evidence="1">
    <location>
        <begin position="1"/>
        <end position="16"/>
    </location>
</feature>
<proteinExistence type="predicted"/>
<protein>
    <submittedName>
        <fullName evidence="2">Uncharacterized protein</fullName>
    </submittedName>
</protein>
<dbReference type="EMBL" id="MU825438">
    <property type="protein sequence ID" value="KAJ7389189.1"/>
    <property type="molecule type" value="Genomic_DNA"/>
</dbReference>
<evidence type="ECO:0000313" key="4">
    <source>
        <dbReference type="Proteomes" id="UP001163046"/>
    </source>
</evidence>
<keyword evidence="1" id="KW-0732">Signal</keyword>
<evidence type="ECO:0000256" key="1">
    <source>
        <dbReference type="SAM" id="SignalP"/>
    </source>
</evidence>
<evidence type="ECO:0000313" key="3">
    <source>
        <dbReference type="EMBL" id="KAJ7389189.1"/>
    </source>
</evidence>
<feature type="chain" id="PRO_5041194965" evidence="1">
    <location>
        <begin position="17"/>
        <end position="143"/>
    </location>
</feature>